<evidence type="ECO:0008006" key="3">
    <source>
        <dbReference type="Google" id="ProtNLM"/>
    </source>
</evidence>
<accession>A0ABS8JG62</accession>
<keyword evidence="2" id="KW-1185">Reference proteome</keyword>
<gene>
    <name evidence="1" type="ORF">LK996_05870</name>
</gene>
<sequence length="158" mass="17290">MYKQMIGTMVLVAALAACSDKSAQQAPKQTAAEGAAALATTPAVAPDSNEFPGGFVPDFKYQIRSKKTEDQGAERYRKLVIEFQQVDAAEIDKRIESKLAALGYRRYKAFQEPNGAFVGDYGRNSGHRITATTTQAQPGMTMLNADSRGTVYFVWKPE</sequence>
<proteinExistence type="predicted"/>
<organism evidence="1 2">
    <name type="scientific">Noviluteimonas lactosilytica</name>
    <dbReference type="NCBI Taxonomy" id="2888523"/>
    <lineage>
        <taxon>Bacteria</taxon>
        <taxon>Pseudomonadati</taxon>
        <taxon>Pseudomonadota</taxon>
        <taxon>Gammaproteobacteria</taxon>
        <taxon>Lysobacterales</taxon>
        <taxon>Lysobacteraceae</taxon>
        <taxon>Noviluteimonas</taxon>
    </lineage>
</organism>
<protein>
    <recommendedName>
        <fullName evidence="3">Lipoprotein</fullName>
    </recommendedName>
</protein>
<dbReference type="PROSITE" id="PS51257">
    <property type="entry name" value="PROKAR_LIPOPROTEIN"/>
    <property type="match status" value="1"/>
</dbReference>
<reference evidence="1" key="1">
    <citation type="submission" date="2021-10" db="EMBL/GenBank/DDBJ databases">
        <authorList>
            <person name="Lyu M."/>
            <person name="Wang X."/>
            <person name="Meng X."/>
            <person name="Xu K."/>
        </authorList>
    </citation>
    <scope>NUCLEOTIDE SEQUENCE</scope>
    <source>
        <strain evidence="1">A6</strain>
    </source>
</reference>
<comment type="caution">
    <text evidence="1">The sequence shown here is derived from an EMBL/GenBank/DDBJ whole genome shotgun (WGS) entry which is preliminary data.</text>
</comment>
<dbReference type="RefSeq" id="WP_230526186.1">
    <property type="nucleotide sequence ID" value="NZ_JAJGAK010000001.1"/>
</dbReference>
<name>A0ABS8JG62_9GAMM</name>
<dbReference type="Proteomes" id="UP001165293">
    <property type="component" value="Unassembled WGS sequence"/>
</dbReference>
<evidence type="ECO:0000313" key="1">
    <source>
        <dbReference type="EMBL" id="MCC8362600.1"/>
    </source>
</evidence>
<evidence type="ECO:0000313" key="2">
    <source>
        <dbReference type="Proteomes" id="UP001165293"/>
    </source>
</evidence>
<dbReference type="EMBL" id="JAJGAK010000001">
    <property type="protein sequence ID" value="MCC8362600.1"/>
    <property type="molecule type" value="Genomic_DNA"/>
</dbReference>